<protein>
    <submittedName>
        <fullName evidence="2">Uncharacterized protein</fullName>
    </submittedName>
</protein>
<accession>A0A1I1VUF0</accession>
<sequence length="36" mass="4236">MILFLLSFALDDKRLTLKDFYLLVLLLILSFFVIST</sequence>
<evidence type="ECO:0000313" key="3">
    <source>
        <dbReference type="Proteomes" id="UP000199672"/>
    </source>
</evidence>
<organism evidence="2 3">
    <name type="scientific">Flavobacterium phragmitis</name>
    <dbReference type="NCBI Taxonomy" id="739143"/>
    <lineage>
        <taxon>Bacteria</taxon>
        <taxon>Pseudomonadati</taxon>
        <taxon>Bacteroidota</taxon>
        <taxon>Flavobacteriia</taxon>
        <taxon>Flavobacteriales</taxon>
        <taxon>Flavobacteriaceae</taxon>
        <taxon>Flavobacterium</taxon>
    </lineage>
</organism>
<dbReference type="Proteomes" id="UP000199672">
    <property type="component" value="Unassembled WGS sequence"/>
</dbReference>
<evidence type="ECO:0000256" key="1">
    <source>
        <dbReference type="SAM" id="Phobius"/>
    </source>
</evidence>
<gene>
    <name evidence="2" type="ORF">SAMN05216297_113137</name>
</gene>
<keyword evidence="1" id="KW-0472">Membrane</keyword>
<reference evidence="3" key="1">
    <citation type="submission" date="2016-10" db="EMBL/GenBank/DDBJ databases">
        <authorList>
            <person name="Varghese N."/>
            <person name="Submissions S."/>
        </authorList>
    </citation>
    <scope>NUCLEOTIDE SEQUENCE [LARGE SCALE GENOMIC DNA]</scope>
    <source>
        <strain evidence="3">CGMCC 1.10370</strain>
    </source>
</reference>
<proteinExistence type="predicted"/>
<evidence type="ECO:0000313" key="2">
    <source>
        <dbReference type="EMBL" id="SFD86686.1"/>
    </source>
</evidence>
<feature type="transmembrane region" description="Helical" evidence="1">
    <location>
        <begin position="20"/>
        <end position="35"/>
    </location>
</feature>
<keyword evidence="1" id="KW-1133">Transmembrane helix</keyword>
<keyword evidence="1" id="KW-0812">Transmembrane</keyword>
<dbReference type="AlphaFoldDB" id="A0A1I1VUF0"/>
<dbReference type="EMBL" id="FOMH01000013">
    <property type="protein sequence ID" value="SFD86686.1"/>
    <property type="molecule type" value="Genomic_DNA"/>
</dbReference>
<keyword evidence="3" id="KW-1185">Reference proteome</keyword>
<dbReference type="STRING" id="739143.SAMN05216297_113137"/>
<name>A0A1I1VUF0_9FLAO</name>